<name>A0A644WKJ9_9ZZZZ</name>
<organism evidence="2">
    <name type="scientific">bioreactor metagenome</name>
    <dbReference type="NCBI Taxonomy" id="1076179"/>
    <lineage>
        <taxon>unclassified sequences</taxon>
        <taxon>metagenomes</taxon>
        <taxon>ecological metagenomes</taxon>
    </lineage>
</organism>
<comment type="caution">
    <text evidence="2">The sequence shown here is derived from an EMBL/GenBank/DDBJ whole genome shotgun (WGS) entry which is preliminary data.</text>
</comment>
<evidence type="ECO:0000313" key="2">
    <source>
        <dbReference type="EMBL" id="MPM04081.1"/>
    </source>
</evidence>
<keyword evidence="1" id="KW-1133">Transmembrane helix</keyword>
<dbReference type="AlphaFoldDB" id="A0A644WKJ9"/>
<keyword evidence="1" id="KW-0812">Transmembrane</keyword>
<dbReference type="EMBL" id="VSSQ01001007">
    <property type="protein sequence ID" value="MPM04081.1"/>
    <property type="molecule type" value="Genomic_DNA"/>
</dbReference>
<reference evidence="2" key="1">
    <citation type="submission" date="2019-08" db="EMBL/GenBank/DDBJ databases">
        <authorList>
            <person name="Kucharzyk K."/>
            <person name="Murdoch R.W."/>
            <person name="Higgins S."/>
            <person name="Loffler F."/>
        </authorList>
    </citation>
    <scope>NUCLEOTIDE SEQUENCE</scope>
</reference>
<evidence type="ECO:0000256" key="1">
    <source>
        <dbReference type="SAM" id="Phobius"/>
    </source>
</evidence>
<gene>
    <name evidence="2" type="ORF">SDC9_50351</name>
</gene>
<keyword evidence="1" id="KW-0472">Membrane</keyword>
<sequence>MKKRKLTYKNQYRLLIAIIAIITIVSYRMAISKTIAMYHLKNDLVERSSEIQDAPQRIAELKTRIGEFESLISGNPNDTTETRNKIMNHASRFCNDNNLVLSGFLPPVDVDRGTFILETNILEIEGGFSKILKLIYNLEKEWKPGKVVSVSFFTKEDLRTKTLKLYAHVYIQKVKTRA</sequence>
<protein>
    <submittedName>
        <fullName evidence="2">Uncharacterized protein</fullName>
    </submittedName>
</protein>
<proteinExistence type="predicted"/>
<feature type="transmembrane region" description="Helical" evidence="1">
    <location>
        <begin position="12"/>
        <end position="31"/>
    </location>
</feature>
<accession>A0A644WKJ9</accession>